<accession>A0AA39YSI2</accession>
<dbReference type="AlphaFoldDB" id="A0AA39YSI2"/>
<evidence type="ECO:0000313" key="3">
    <source>
        <dbReference type="Proteomes" id="UP001174936"/>
    </source>
</evidence>
<reference evidence="2" key="1">
    <citation type="submission" date="2023-06" db="EMBL/GenBank/DDBJ databases">
        <title>Genome-scale phylogeny and comparative genomics of the fungal order Sordariales.</title>
        <authorList>
            <consortium name="Lawrence Berkeley National Laboratory"/>
            <person name="Hensen N."/>
            <person name="Bonometti L."/>
            <person name="Westerberg I."/>
            <person name="Brannstrom I.O."/>
            <person name="Guillou S."/>
            <person name="Cros-Aarteil S."/>
            <person name="Calhoun S."/>
            <person name="Haridas S."/>
            <person name="Kuo A."/>
            <person name="Mondo S."/>
            <person name="Pangilinan J."/>
            <person name="Riley R."/>
            <person name="Labutti K."/>
            <person name="Andreopoulos B."/>
            <person name="Lipzen A."/>
            <person name="Chen C."/>
            <person name="Yanf M."/>
            <person name="Daum C."/>
            <person name="Ng V."/>
            <person name="Clum A."/>
            <person name="Steindorff A."/>
            <person name="Ohm R."/>
            <person name="Martin F."/>
            <person name="Silar P."/>
            <person name="Natvig D."/>
            <person name="Lalanne C."/>
            <person name="Gautier V."/>
            <person name="Ament-Velasquez S.L."/>
            <person name="Kruys A."/>
            <person name="Hutchinson M.I."/>
            <person name="Powell A.J."/>
            <person name="Barry K."/>
            <person name="Miller A.N."/>
            <person name="Grigoriev I.V."/>
            <person name="Debuchy R."/>
            <person name="Gladieux P."/>
            <person name="Thoren M.H."/>
            <person name="Johannesson H."/>
        </authorList>
    </citation>
    <scope>NUCLEOTIDE SEQUENCE</scope>
    <source>
        <strain evidence="2">SMH2532-1</strain>
    </source>
</reference>
<name>A0AA39YSI2_9PEZI</name>
<evidence type="ECO:0000259" key="1">
    <source>
        <dbReference type="Pfam" id="PF06985"/>
    </source>
</evidence>
<gene>
    <name evidence="2" type="ORF">B0T16DRAFT_293742</name>
</gene>
<dbReference type="EMBL" id="JAULSV010000001">
    <property type="protein sequence ID" value="KAK0657828.1"/>
    <property type="molecule type" value="Genomic_DNA"/>
</dbReference>
<proteinExistence type="predicted"/>
<sequence>MRLLNTESLELEFFPTDEKPLYAILSHTWGPEEVLYDDAREGPVKLRACSKKGLRKVLKSADIARNDGYQYVWIDTCCIDKSSSAELSEAINSMFSWYRKAHICYAFLEDYTHRGNTKQLASRWFTRGWTLQELIAPLDVQFYDSSWTWFGDKQFLSADIARITTIDERLLKFTITRSPQCDNKNEHQDVPEEIKACRICRQEALPASTRLIQAYSISTKMSWAAARETTRVEDIAYCMMGIFDVNMPLLYGEGIKAFRRLQEEIVRRSNDQTI</sequence>
<dbReference type="InterPro" id="IPR010730">
    <property type="entry name" value="HET"/>
</dbReference>
<dbReference type="PANTHER" id="PTHR10622:SF10">
    <property type="entry name" value="HET DOMAIN-CONTAINING PROTEIN"/>
    <property type="match status" value="1"/>
</dbReference>
<dbReference type="Pfam" id="PF06985">
    <property type="entry name" value="HET"/>
    <property type="match status" value="1"/>
</dbReference>
<keyword evidence="3" id="KW-1185">Reference proteome</keyword>
<feature type="domain" description="Heterokaryon incompatibility" evidence="1">
    <location>
        <begin position="22"/>
        <end position="115"/>
    </location>
</feature>
<evidence type="ECO:0000313" key="2">
    <source>
        <dbReference type="EMBL" id="KAK0657828.1"/>
    </source>
</evidence>
<dbReference type="PANTHER" id="PTHR10622">
    <property type="entry name" value="HET DOMAIN-CONTAINING PROTEIN"/>
    <property type="match status" value="1"/>
</dbReference>
<comment type="caution">
    <text evidence="2">The sequence shown here is derived from an EMBL/GenBank/DDBJ whole genome shotgun (WGS) entry which is preliminary data.</text>
</comment>
<organism evidence="2 3">
    <name type="scientific">Cercophora newfieldiana</name>
    <dbReference type="NCBI Taxonomy" id="92897"/>
    <lineage>
        <taxon>Eukaryota</taxon>
        <taxon>Fungi</taxon>
        <taxon>Dikarya</taxon>
        <taxon>Ascomycota</taxon>
        <taxon>Pezizomycotina</taxon>
        <taxon>Sordariomycetes</taxon>
        <taxon>Sordariomycetidae</taxon>
        <taxon>Sordariales</taxon>
        <taxon>Lasiosphaeriaceae</taxon>
        <taxon>Cercophora</taxon>
    </lineage>
</organism>
<protein>
    <submittedName>
        <fullName evidence="2">Heterokaryon incompatibility protein-domain-containing protein</fullName>
    </submittedName>
</protein>
<feature type="non-terminal residue" evidence="2">
    <location>
        <position position="274"/>
    </location>
</feature>
<dbReference type="Proteomes" id="UP001174936">
    <property type="component" value="Unassembled WGS sequence"/>
</dbReference>